<gene>
    <name evidence="1" type="ORF">ACAOBT_LOCUS2474</name>
</gene>
<accession>A0A9P0JQE4</accession>
<dbReference type="Proteomes" id="UP001152888">
    <property type="component" value="Unassembled WGS sequence"/>
</dbReference>
<sequence>MLTDISPVPKLRVEAAKRRSRSVASELSCTSNIESCREKFEKRKILKSFLGYYLIPNWDLIRKLPKRQCKLAHSPKNKAVFNRRKRVIIRPSSI</sequence>
<organism evidence="1 2">
    <name type="scientific">Acanthoscelides obtectus</name>
    <name type="common">Bean weevil</name>
    <name type="synonym">Bruchus obtectus</name>
    <dbReference type="NCBI Taxonomy" id="200917"/>
    <lineage>
        <taxon>Eukaryota</taxon>
        <taxon>Metazoa</taxon>
        <taxon>Ecdysozoa</taxon>
        <taxon>Arthropoda</taxon>
        <taxon>Hexapoda</taxon>
        <taxon>Insecta</taxon>
        <taxon>Pterygota</taxon>
        <taxon>Neoptera</taxon>
        <taxon>Endopterygota</taxon>
        <taxon>Coleoptera</taxon>
        <taxon>Polyphaga</taxon>
        <taxon>Cucujiformia</taxon>
        <taxon>Chrysomeloidea</taxon>
        <taxon>Chrysomelidae</taxon>
        <taxon>Bruchinae</taxon>
        <taxon>Bruchini</taxon>
        <taxon>Acanthoscelides</taxon>
    </lineage>
</organism>
<keyword evidence="2" id="KW-1185">Reference proteome</keyword>
<evidence type="ECO:0000313" key="1">
    <source>
        <dbReference type="EMBL" id="CAH1958111.1"/>
    </source>
</evidence>
<protein>
    <submittedName>
        <fullName evidence="1">Uncharacterized protein</fullName>
    </submittedName>
</protein>
<dbReference type="EMBL" id="CAKOFQ010006675">
    <property type="protein sequence ID" value="CAH1958111.1"/>
    <property type="molecule type" value="Genomic_DNA"/>
</dbReference>
<dbReference type="AlphaFoldDB" id="A0A9P0JQE4"/>
<name>A0A9P0JQE4_ACAOB</name>
<comment type="caution">
    <text evidence="1">The sequence shown here is derived from an EMBL/GenBank/DDBJ whole genome shotgun (WGS) entry which is preliminary data.</text>
</comment>
<evidence type="ECO:0000313" key="2">
    <source>
        <dbReference type="Proteomes" id="UP001152888"/>
    </source>
</evidence>
<reference evidence="1" key="1">
    <citation type="submission" date="2022-03" db="EMBL/GenBank/DDBJ databases">
        <authorList>
            <person name="Sayadi A."/>
        </authorList>
    </citation>
    <scope>NUCLEOTIDE SEQUENCE</scope>
</reference>
<proteinExistence type="predicted"/>